<comment type="caution">
    <text evidence="4">The sequence shown here is derived from an EMBL/GenBank/DDBJ whole genome shotgun (WGS) entry which is preliminary data.</text>
</comment>
<keyword evidence="2" id="KW-0808">Transferase</keyword>
<dbReference type="InterPro" id="IPR017804">
    <property type="entry name" value="MeTrfase_EgtD-like"/>
</dbReference>
<dbReference type="PANTHER" id="PTHR43397:SF1">
    <property type="entry name" value="ERGOTHIONEINE BIOSYNTHESIS PROTEIN 1"/>
    <property type="match status" value="1"/>
</dbReference>
<keyword evidence="5" id="KW-1185">Reference proteome</keyword>
<dbReference type="InterPro" id="IPR029063">
    <property type="entry name" value="SAM-dependent_MTases_sf"/>
</dbReference>
<reference evidence="4 5" key="1">
    <citation type="submission" date="2020-04" db="EMBL/GenBank/DDBJ databases">
        <authorList>
            <person name="Klaysubun C."/>
            <person name="Duangmal K."/>
            <person name="Lipun K."/>
        </authorList>
    </citation>
    <scope>NUCLEOTIDE SEQUENCE [LARGE SCALE GENOMIC DNA]</scope>
    <source>
        <strain evidence="4 5">K10HN5</strain>
    </source>
</reference>
<feature type="domain" description="Histidine-specific methyltransferase SAM-dependent" evidence="3">
    <location>
        <begin position="22"/>
        <end position="326"/>
    </location>
</feature>
<dbReference type="InterPro" id="IPR019257">
    <property type="entry name" value="MeTrfase_dom"/>
</dbReference>
<proteinExistence type="predicted"/>
<dbReference type="PANTHER" id="PTHR43397">
    <property type="entry name" value="ERGOTHIONEINE BIOSYNTHESIS PROTEIN 1"/>
    <property type="match status" value="1"/>
</dbReference>
<organism evidence="4 5">
    <name type="scientific">Pseudonocardia acidicola</name>
    <dbReference type="NCBI Taxonomy" id="2724939"/>
    <lineage>
        <taxon>Bacteria</taxon>
        <taxon>Bacillati</taxon>
        <taxon>Actinomycetota</taxon>
        <taxon>Actinomycetes</taxon>
        <taxon>Pseudonocardiales</taxon>
        <taxon>Pseudonocardiaceae</taxon>
        <taxon>Pseudonocardia</taxon>
    </lineage>
</organism>
<evidence type="ECO:0000313" key="4">
    <source>
        <dbReference type="EMBL" id="NMH96216.1"/>
    </source>
</evidence>
<keyword evidence="1" id="KW-0489">Methyltransferase</keyword>
<dbReference type="SUPFAM" id="SSF53335">
    <property type="entry name" value="S-adenosyl-L-methionine-dependent methyltransferases"/>
    <property type="match status" value="1"/>
</dbReference>
<sequence>MPDAGPAEIVAVDEEAAFWDDRAAVLACLREPTPRIPPWFGYDARGSQLFESITELPTYYLTRVERDLLGRHAAQMAELIDCRRVAELGSGSAKKTRLLLAACLEQRPTTYLPIDVSREMLEASGAALRAELPGLDVQGLWGRYEAGLGWLRDGPAEPVVVAFLGSNLGNTTPAERAALLSEITATLRPGDGFLVSVDLQKPTDVLETCYNDPLDRSAFAEFRLNHLTHLNRRFDADFVLDYFYPRAHYDPAAAVVEGHLWATEKQSVSLPGLGLVLHLRHGDSINVGFSAKFHRPRFVAEVAGRGFTLQAQWIDAVWQYGIFLFRRI</sequence>
<dbReference type="Gene3D" id="3.40.50.150">
    <property type="entry name" value="Vaccinia Virus protein VP39"/>
    <property type="match status" value="1"/>
</dbReference>
<dbReference type="PIRSF" id="PIRSF018005">
    <property type="entry name" value="UCP018005"/>
    <property type="match status" value="1"/>
</dbReference>
<accession>A0ABX1S3R2</accession>
<dbReference type="RefSeq" id="WP_169379580.1">
    <property type="nucleotide sequence ID" value="NZ_JAAXLA010000003.1"/>
</dbReference>
<evidence type="ECO:0000313" key="5">
    <source>
        <dbReference type="Proteomes" id="UP000820669"/>
    </source>
</evidence>
<evidence type="ECO:0000256" key="2">
    <source>
        <dbReference type="ARBA" id="ARBA00022679"/>
    </source>
</evidence>
<evidence type="ECO:0000256" key="1">
    <source>
        <dbReference type="ARBA" id="ARBA00022603"/>
    </source>
</evidence>
<dbReference type="Proteomes" id="UP000820669">
    <property type="component" value="Unassembled WGS sequence"/>
</dbReference>
<protein>
    <submittedName>
        <fullName evidence="4">L-histidine N(Alpha)-methyltransferase</fullName>
    </submittedName>
</protein>
<evidence type="ECO:0000259" key="3">
    <source>
        <dbReference type="Pfam" id="PF10017"/>
    </source>
</evidence>
<dbReference type="Pfam" id="PF10017">
    <property type="entry name" value="Methyltransf_33"/>
    <property type="match status" value="1"/>
</dbReference>
<gene>
    <name evidence="4" type="ORF">HF526_02590</name>
</gene>
<name>A0ABX1S3R2_9PSEU</name>
<dbReference type="EMBL" id="JAAXLA010000003">
    <property type="protein sequence ID" value="NMH96216.1"/>
    <property type="molecule type" value="Genomic_DNA"/>
</dbReference>
<dbReference type="InterPro" id="IPR051128">
    <property type="entry name" value="EgtD_Methyltrsf_superfamily"/>
</dbReference>